<comment type="caution">
    <text evidence="5">The sequence shown here is derived from an EMBL/GenBank/DDBJ whole genome shotgun (WGS) entry which is preliminary data.</text>
</comment>
<keyword evidence="2" id="KW-0472">Membrane</keyword>
<dbReference type="AlphaFoldDB" id="A0A367LH74"/>
<reference evidence="5 6" key="1">
    <citation type="journal article" date="2015" name="BMC Genomics">
        <title>Insights from the genome of Ophiocordyceps polyrhachis-furcata to pathogenicity and host specificity in insect fungi.</title>
        <authorList>
            <person name="Wichadakul D."/>
            <person name="Kobmoo N."/>
            <person name="Ingsriswang S."/>
            <person name="Tangphatsornruang S."/>
            <person name="Chantasingh D."/>
            <person name="Luangsa-ard J.J."/>
            <person name="Eurwilaichitr L."/>
        </authorList>
    </citation>
    <scope>NUCLEOTIDE SEQUENCE [LARGE SCALE GENOMIC DNA]</scope>
    <source>
        <strain evidence="5 6">BCC 54312</strain>
    </source>
</reference>
<evidence type="ECO:0000313" key="5">
    <source>
        <dbReference type="EMBL" id="RCI13737.1"/>
    </source>
</evidence>
<feature type="compositionally biased region" description="Basic and acidic residues" evidence="1">
    <location>
        <begin position="98"/>
        <end position="109"/>
    </location>
</feature>
<feature type="signal peptide" evidence="3">
    <location>
        <begin position="1"/>
        <end position="22"/>
    </location>
</feature>
<dbReference type="STRING" id="1330021.A0A367LH74"/>
<organism evidence="5 6">
    <name type="scientific">Ophiocordyceps polyrhachis-furcata BCC 54312</name>
    <dbReference type="NCBI Taxonomy" id="1330021"/>
    <lineage>
        <taxon>Eukaryota</taxon>
        <taxon>Fungi</taxon>
        <taxon>Dikarya</taxon>
        <taxon>Ascomycota</taxon>
        <taxon>Pezizomycotina</taxon>
        <taxon>Sordariomycetes</taxon>
        <taxon>Hypocreomycetidae</taxon>
        <taxon>Hypocreales</taxon>
        <taxon>Ophiocordycipitaceae</taxon>
        <taxon>Ophiocordyceps</taxon>
    </lineage>
</organism>
<name>A0A367LH74_9HYPO</name>
<keyword evidence="2" id="KW-0812">Transmembrane</keyword>
<accession>A0A367LH74</accession>
<evidence type="ECO:0000256" key="3">
    <source>
        <dbReference type="SAM" id="SignalP"/>
    </source>
</evidence>
<keyword evidence="3" id="KW-0732">Signal</keyword>
<feature type="domain" description="DUF7137" evidence="4">
    <location>
        <begin position="116"/>
        <end position="251"/>
    </location>
</feature>
<keyword evidence="6" id="KW-1185">Reference proteome</keyword>
<keyword evidence="2" id="KW-1133">Transmembrane helix</keyword>
<protein>
    <recommendedName>
        <fullName evidence="4">DUF7137 domain-containing protein</fullName>
    </recommendedName>
</protein>
<gene>
    <name evidence="5" type="ORF">L249_7940</name>
</gene>
<dbReference type="PANTHER" id="PTHR42028:SF1">
    <property type="entry name" value="YALI0E30657P"/>
    <property type="match status" value="1"/>
</dbReference>
<evidence type="ECO:0000259" key="4">
    <source>
        <dbReference type="Pfam" id="PF23585"/>
    </source>
</evidence>
<dbReference type="PANTHER" id="PTHR42028">
    <property type="entry name" value="CHROMOSOME 1, WHOLE GENOME SHOTGUN SEQUENCE"/>
    <property type="match status" value="1"/>
</dbReference>
<dbReference type="EMBL" id="LKCN02000005">
    <property type="protein sequence ID" value="RCI13737.1"/>
    <property type="molecule type" value="Genomic_DNA"/>
</dbReference>
<evidence type="ECO:0000256" key="1">
    <source>
        <dbReference type="SAM" id="MobiDB-lite"/>
    </source>
</evidence>
<dbReference type="OrthoDB" id="2435509at2759"/>
<dbReference type="Proteomes" id="UP000253664">
    <property type="component" value="Unassembled WGS sequence"/>
</dbReference>
<feature type="compositionally biased region" description="Polar residues" evidence="1">
    <location>
        <begin position="44"/>
        <end position="97"/>
    </location>
</feature>
<feature type="transmembrane region" description="Helical" evidence="2">
    <location>
        <begin position="267"/>
        <end position="286"/>
    </location>
</feature>
<evidence type="ECO:0000256" key="2">
    <source>
        <dbReference type="SAM" id="Phobius"/>
    </source>
</evidence>
<evidence type="ECO:0000313" key="6">
    <source>
        <dbReference type="Proteomes" id="UP000253664"/>
    </source>
</evidence>
<feature type="chain" id="PRO_5016944269" description="DUF7137 domain-containing protein" evidence="3">
    <location>
        <begin position="23"/>
        <end position="289"/>
    </location>
</feature>
<sequence>MRPASSLVSLALGLGSLATVAASSWENHGVIARAPASATSSTADNILTVPTSSGSPKSDASQASSASPGPTRTDANTAEPTSDKPTGSDRSTGSDKPSPTKEDGEKATHTEFPPDAAPAGVNILTPIPNVQPTVLYRIGETVTWGWNYTSLLATPTAIDVLISCSVAAETWTLTSNMSFTTSASYIWDTNEQANAVEKPLLTQMYTLIVKDSDADINAPPQPGYLGTVRNFFNFGLYAGKPYTPFSDWKCSVCSGANTLSDRHTGRLALIMSFLTVISYTWLVAGLELR</sequence>
<dbReference type="InterPro" id="IPR055561">
    <property type="entry name" value="DUF7137"/>
</dbReference>
<feature type="region of interest" description="Disordered" evidence="1">
    <location>
        <begin position="36"/>
        <end position="120"/>
    </location>
</feature>
<dbReference type="Pfam" id="PF23585">
    <property type="entry name" value="DUF7137"/>
    <property type="match status" value="1"/>
</dbReference>
<proteinExistence type="predicted"/>